<keyword evidence="2" id="KW-0812">Transmembrane</keyword>
<accession>F0W8K4</accession>
<evidence type="ECO:0000256" key="7">
    <source>
        <dbReference type="SAM" id="MobiDB-lite"/>
    </source>
</evidence>
<evidence type="ECO:0000256" key="6">
    <source>
        <dbReference type="SAM" id="Coils"/>
    </source>
</evidence>
<feature type="coiled-coil region" evidence="6">
    <location>
        <begin position="90"/>
        <end position="117"/>
    </location>
</feature>
<dbReference type="PANTHER" id="PTHR31394">
    <property type="entry name" value="TRANSMEMBRANE PROTEIN 199"/>
    <property type="match status" value="1"/>
</dbReference>
<evidence type="ECO:0000313" key="8">
    <source>
        <dbReference type="EMBL" id="CCA17459.1"/>
    </source>
</evidence>
<gene>
    <name evidence="8" type="primary">AlNc14C35G3130</name>
    <name evidence="8" type="ORF">ALNC14_036020</name>
</gene>
<dbReference type="PANTHER" id="PTHR31394:SF1">
    <property type="entry name" value="TRANSMEMBRANE PROTEIN 199"/>
    <property type="match status" value="1"/>
</dbReference>
<keyword evidence="5" id="KW-0472">Membrane</keyword>
<sequence length="189" mass="21413">MQLRITGSGVRALKTFLTENGFNLDADQSTQKTSPPSIPGGDDTITPQQLRTAHWIISKLQSSKKSDLSLSSFLINRSKVIVTKASPIKEVVSEEEKAQLEKRKKKLQRIEEEARYHRMTRNIKHLTATAEIQQSIKSVRQHLTTGINMIVARITMFVVGYMISAALTDHETTVKRVLFRLKCKVNPHF</sequence>
<dbReference type="GO" id="GO:0005789">
    <property type="term" value="C:endoplasmic reticulum membrane"/>
    <property type="evidence" value="ECO:0007669"/>
    <property type="project" value="UniProtKB-SubCell"/>
</dbReference>
<evidence type="ECO:0000256" key="5">
    <source>
        <dbReference type="ARBA" id="ARBA00023136"/>
    </source>
</evidence>
<dbReference type="GO" id="GO:0070072">
    <property type="term" value="P:vacuolar proton-transporting V-type ATPase complex assembly"/>
    <property type="evidence" value="ECO:0007669"/>
    <property type="project" value="InterPro"/>
</dbReference>
<evidence type="ECO:0000256" key="1">
    <source>
        <dbReference type="ARBA" id="ARBA00004477"/>
    </source>
</evidence>
<evidence type="ECO:0000256" key="3">
    <source>
        <dbReference type="ARBA" id="ARBA00022824"/>
    </source>
</evidence>
<dbReference type="InterPro" id="IPR021013">
    <property type="entry name" value="ATPase_Vma12"/>
</dbReference>
<name>F0W8K4_9STRA</name>
<dbReference type="EMBL" id="FR824080">
    <property type="protein sequence ID" value="CCA17459.1"/>
    <property type="molecule type" value="Genomic_DNA"/>
</dbReference>
<evidence type="ECO:0000256" key="4">
    <source>
        <dbReference type="ARBA" id="ARBA00022989"/>
    </source>
</evidence>
<reference evidence="8" key="2">
    <citation type="submission" date="2011-02" db="EMBL/GenBank/DDBJ databases">
        <authorList>
            <person name="MacLean D."/>
        </authorList>
    </citation>
    <scope>NUCLEOTIDE SEQUENCE</scope>
</reference>
<keyword evidence="6" id="KW-0175">Coiled coil</keyword>
<organism evidence="8">
    <name type="scientific">Albugo laibachii Nc14</name>
    <dbReference type="NCBI Taxonomy" id="890382"/>
    <lineage>
        <taxon>Eukaryota</taxon>
        <taxon>Sar</taxon>
        <taxon>Stramenopiles</taxon>
        <taxon>Oomycota</taxon>
        <taxon>Peronosporomycetes</taxon>
        <taxon>Albuginales</taxon>
        <taxon>Albuginaceae</taxon>
        <taxon>Albugo</taxon>
    </lineage>
</organism>
<feature type="compositionally biased region" description="Polar residues" evidence="7">
    <location>
        <begin position="24"/>
        <end position="35"/>
    </location>
</feature>
<dbReference type="HOGENOM" id="CLU_1285581_0_0_1"/>
<dbReference type="Pfam" id="PF11712">
    <property type="entry name" value="Vma12"/>
    <property type="match status" value="1"/>
</dbReference>
<feature type="region of interest" description="Disordered" evidence="7">
    <location>
        <begin position="24"/>
        <end position="45"/>
    </location>
</feature>
<evidence type="ECO:0000256" key="2">
    <source>
        <dbReference type="ARBA" id="ARBA00022692"/>
    </source>
</evidence>
<proteinExistence type="predicted"/>
<reference evidence="8" key="1">
    <citation type="journal article" date="2011" name="PLoS Biol.">
        <title>Gene gain and loss during evolution of obligate parasitism in the white rust pathogen of Arabidopsis thaliana.</title>
        <authorList>
            <person name="Kemen E."/>
            <person name="Gardiner A."/>
            <person name="Schultz-Larsen T."/>
            <person name="Kemen A.C."/>
            <person name="Balmuth A.L."/>
            <person name="Robert-Seilaniantz A."/>
            <person name="Bailey K."/>
            <person name="Holub E."/>
            <person name="Studholme D.J."/>
            <person name="Maclean D."/>
            <person name="Jones J.D."/>
        </authorList>
    </citation>
    <scope>NUCLEOTIDE SEQUENCE</scope>
</reference>
<keyword evidence="3" id="KW-0256">Endoplasmic reticulum</keyword>
<keyword evidence="4" id="KW-1133">Transmembrane helix</keyword>
<dbReference type="AlphaFoldDB" id="F0W8K4"/>
<protein>
    <submittedName>
        <fullName evidence="8">Uncharacterized protein AlNc14C35G3130</fullName>
    </submittedName>
</protein>
<comment type="subcellular location">
    <subcellularLocation>
        <location evidence="1">Endoplasmic reticulum membrane</location>
        <topology evidence="1">Multi-pass membrane protein</topology>
    </subcellularLocation>
</comment>